<comment type="similarity">
    <text evidence="1">In the C-terminal section; belongs to the phosphoglycerate mutase family.</text>
</comment>
<dbReference type="GO" id="GO:0006000">
    <property type="term" value="P:fructose metabolic process"/>
    <property type="evidence" value="ECO:0007669"/>
    <property type="project" value="InterPro"/>
</dbReference>
<dbReference type="EC" id="3.1.3.46" evidence="2"/>
<feature type="region of interest" description="Disordered" evidence="7">
    <location>
        <begin position="610"/>
        <end position="646"/>
    </location>
</feature>
<organism evidence="9 10">
    <name type="scientific">Cutaneotrichosporon spelunceum</name>
    <dbReference type="NCBI Taxonomy" id="1672016"/>
    <lineage>
        <taxon>Eukaryota</taxon>
        <taxon>Fungi</taxon>
        <taxon>Dikarya</taxon>
        <taxon>Basidiomycota</taxon>
        <taxon>Agaricomycotina</taxon>
        <taxon>Tremellomycetes</taxon>
        <taxon>Trichosporonales</taxon>
        <taxon>Trichosporonaceae</taxon>
        <taxon>Cutaneotrichosporon</taxon>
    </lineage>
</organism>
<dbReference type="Pfam" id="PF00300">
    <property type="entry name" value="His_Phos_1"/>
    <property type="match status" value="1"/>
</dbReference>
<evidence type="ECO:0000256" key="6">
    <source>
        <dbReference type="PIRSR" id="PIRSR613078-2"/>
    </source>
</evidence>
<dbReference type="SMART" id="SM00855">
    <property type="entry name" value="PGAM"/>
    <property type="match status" value="1"/>
</dbReference>
<evidence type="ECO:0000256" key="3">
    <source>
        <dbReference type="ARBA" id="ARBA00022741"/>
    </source>
</evidence>
<dbReference type="PANTHER" id="PTHR10606">
    <property type="entry name" value="6-PHOSPHOFRUCTO-2-KINASE/FRUCTOSE-2,6-BISPHOSPHATASE"/>
    <property type="match status" value="1"/>
</dbReference>
<dbReference type="AlphaFoldDB" id="A0AAD3TSR7"/>
<dbReference type="InterPro" id="IPR003094">
    <property type="entry name" value="6Pfruct_kin"/>
</dbReference>
<evidence type="ECO:0000256" key="5">
    <source>
        <dbReference type="ARBA" id="ARBA00022840"/>
    </source>
</evidence>
<evidence type="ECO:0000313" key="9">
    <source>
        <dbReference type="EMBL" id="GMK56261.1"/>
    </source>
</evidence>
<protein>
    <recommendedName>
        <fullName evidence="2">fructose-2,6-bisphosphate 2-phosphatase</fullName>
        <ecNumber evidence="2">3.1.3.46</ecNumber>
    </recommendedName>
</protein>
<feature type="compositionally biased region" description="Low complexity" evidence="7">
    <location>
        <begin position="103"/>
        <end position="119"/>
    </location>
</feature>
<dbReference type="InterPro" id="IPR013078">
    <property type="entry name" value="His_Pase_superF_clade-1"/>
</dbReference>
<feature type="compositionally biased region" description="Low complexity" evidence="7">
    <location>
        <begin position="31"/>
        <end position="62"/>
    </location>
</feature>
<evidence type="ECO:0000256" key="4">
    <source>
        <dbReference type="ARBA" id="ARBA00022801"/>
    </source>
</evidence>
<evidence type="ECO:0000256" key="2">
    <source>
        <dbReference type="ARBA" id="ARBA00013067"/>
    </source>
</evidence>
<dbReference type="Gene3D" id="3.40.50.300">
    <property type="entry name" value="P-loop containing nucleotide triphosphate hydrolases"/>
    <property type="match status" value="1"/>
</dbReference>
<reference evidence="9" key="2">
    <citation type="submission" date="2023-06" db="EMBL/GenBank/DDBJ databases">
        <authorList>
            <person name="Kobayashi Y."/>
            <person name="Kayamori A."/>
            <person name="Aoki K."/>
            <person name="Shiwa Y."/>
            <person name="Fujita N."/>
            <person name="Sugita T."/>
            <person name="Iwasaki W."/>
            <person name="Tanaka N."/>
            <person name="Takashima M."/>
        </authorList>
    </citation>
    <scope>NUCLEOTIDE SEQUENCE</scope>
    <source>
        <strain evidence="9">HIS016</strain>
    </source>
</reference>
<dbReference type="InterPro" id="IPR013079">
    <property type="entry name" value="6Phosfructo_kin"/>
</dbReference>
<dbReference type="PANTHER" id="PTHR10606:SF44">
    <property type="entry name" value="6-PHOSPHOFRUCTO 2-KINASE_FRUCTOSE 2,6-BISPHOSPHATASE LONG FORM"/>
    <property type="match status" value="1"/>
</dbReference>
<feature type="compositionally biased region" description="Basic and acidic residues" evidence="7">
    <location>
        <begin position="85"/>
        <end position="102"/>
    </location>
</feature>
<keyword evidence="3" id="KW-0547">Nucleotide-binding</keyword>
<proteinExistence type="inferred from homology"/>
<feature type="compositionally biased region" description="Low complexity" evidence="7">
    <location>
        <begin position="128"/>
        <end position="137"/>
    </location>
</feature>
<feature type="binding site" evidence="6">
    <location>
        <position position="475"/>
    </location>
    <ligand>
        <name>substrate</name>
    </ligand>
</feature>
<dbReference type="SUPFAM" id="SSF52540">
    <property type="entry name" value="P-loop containing nucleoside triphosphate hydrolases"/>
    <property type="match status" value="1"/>
</dbReference>
<evidence type="ECO:0000259" key="8">
    <source>
        <dbReference type="Pfam" id="PF01591"/>
    </source>
</evidence>
<comment type="caution">
    <text evidence="9">The sequence shown here is derived from an EMBL/GenBank/DDBJ whole genome shotgun (WGS) entry which is preliminary data.</text>
</comment>
<feature type="binding site" evidence="6">
    <location>
        <begin position="424"/>
        <end position="431"/>
    </location>
    <ligand>
        <name>substrate</name>
    </ligand>
</feature>
<dbReference type="GO" id="GO:0005524">
    <property type="term" value="F:ATP binding"/>
    <property type="evidence" value="ECO:0007669"/>
    <property type="project" value="UniProtKB-KW"/>
</dbReference>
<dbReference type="Pfam" id="PF01591">
    <property type="entry name" value="6PF2K"/>
    <property type="match status" value="1"/>
</dbReference>
<reference evidence="9" key="1">
    <citation type="journal article" date="2023" name="BMC Genomics">
        <title>Chromosome-level genome assemblies of Cutaneotrichosporon spp. (Trichosporonales, Basidiomycota) reveal imbalanced evolution between nucleotide sequences and chromosome synteny.</title>
        <authorList>
            <person name="Kobayashi Y."/>
            <person name="Kayamori A."/>
            <person name="Aoki K."/>
            <person name="Shiwa Y."/>
            <person name="Matsutani M."/>
            <person name="Fujita N."/>
            <person name="Sugita T."/>
            <person name="Iwasaki W."/>
            <person name="Tanaka N."/>
            <person name="Takashima M."/>
        </authorList>
    </citation>
    <scope>NUCLEOTIDE SEQUENCE</scope>
    <source>
        <strain evidence="9">HIS016</strain>
    </source>
</reference>
<dbReference type="CDD" id="cd07067">
    <property type="entry name" value="HP_PGM_like"/>
    <property type="match status" value="1"/>
</dbReference>
<sequence length="646" mass="71563">MSDMPPPVVPRAKTGSVPTSFTGKPSPLSKSPSTRSPGTRSPGSRSPLSKSPLLKPLTTKSPVPHTSKSALPGPETASAPALGAEGHDVLAEAISKIEELRLSHPSTPVSTPPESVSASNPTSRRASHASALHASSFSEKRFHSPPATPHFGAQSDLLRQLDDSTKVIRSSREASDGLQRTPSVSGIGGVVAKPDYSEAKIVVAMVGLPARGKSYLSNKMMRYLRWLEYNVEVFNVGQLRRSKAREKAKHGGGKADHSATFFSDSNADAKATREQLAGESLDSLIAWLKKEGNVGIMDATNSTRERRAWIRDRVAREPGLHLMFLESVCDDPEVIAANIALKASSGDPDYAGMSREEAIADFRKRIEAYERVYETVSERDIPYCRIQNVGSRVTINRIDGYLQSRMAFYLMNLHLKPRSIYLSRHGESMYNVQGKIGGDAELSPQGRKYMEALPALVKEHIGDVDYEVWTSTLTRTIQTASLLPREKKQWKALDELDAGVCDGMTYEEIEEQYPEDYEARDDDKFNYRYRGGESYRDVVVRLEPIIMELERADNVLIIGHQAIIRCLYAYFMGLSQEQLPYIKVPLHTLIRISPRAYGCLEERFPLPIASVDTHRPKPTKKSRQVEAPAADSTARDYYGSNTQPSE</sequence>
<gene>
    <name evidence="9" type="primary">FBP26</name>
    <name evidence="9" type="ORF">CspeluHIS016_0301010</name>
</gene>
<dbReference type="InterPro" id="IPR029033">
    <property type="entry name" value="His_PPase_superfam"/>
</dbReference>
<keyword evidence="5" id="KW-0067">ATP-binding</keyword>
<evidence type="ECO:0000256" key="1">
    <source>
        <dbReference type="ARBA" id="ARBA00008408"/>
    </source>
</evidence>
<dbReference type="Proteomes" id="UP001222932">
    <property type="component" value="Unassembled WGS sequence"/>
</dbReference>
<feature type="region of interest" description="Disordered" evidence="7">
    <location>
        <begin position="1"/>
        <end position="154"/>
    </location>
</feature>
<dbReference type="EMBL" id="BTCM01000003">
    <property type="protein sequence ID" value="GMK56261.1"/>
    <property type="molecule type" value="Genomic_DNA"/>
</dbReference>
<feature type="domain" description="6-phosphofructo-2-kinase" evidence="8">
    <location>
        <begin position="195"/>
        <end position="417"/>
    </location>
</feature>
<dbReference type="GO" id="GO:0006003">
    <property type="term" value="P:fructose 2,6-bisphosphate metabolic process"/>
    <property type="evidence" value="ECO:0007669"/>
    <property type="project" value="InterPro"/>
</dbReference>
<dbReference type="PIRSF" id="PIRSF000709">
    <property type="entry name" value="6PFK_2-Ptase"/>
    <property type="match status" value="1"/>
</dbReference>
<dbReference type="FunFam" id="3.40.50.1240:FF:000005">
    <property type="entry name" value="GpmB, Fructose-2,6-bisphosphatase"/>
    <property type="match status" value="1"/>
</dbReference>
<keyword evidence="10" id="KW-1185">Reference proteome</keyword>
<dbReference type="PROSITE" id="PS00175">
    <property type="entry name" value="PG_MUTASE"/>
    <property type="match status" value="1"/>
</dbReference>
<dbReference type="Gene3D" id="3.40.50.1240">
    <property type="entry name" value="Phosphoglycerate mutase-like"/>
    <property type="match status" value="1"/>
</dbReference>
<dbReference type="GO" id="GO:0005829">
    <property type="term" value="C:cytosol"/>
    <property type="evidence" value="ECO:0007669"/>
    <property type="project" value="TreeGrafter"/>
</dbReference>
<dbReference type="SUPFAM" id="SSF53254">
    <property type="entry name" value="Phosphoglycerate mutase-like"/>
    <property type="match status" value="1"/>
</dbReference>
<evidence type="ECO:0000256" key="7">
    <source>
        <dbReference type="SAM" id="MobiDB-lite"/>
    </source>
</evidence>
<accession>A0AAD3TSR7</accession>
<dbReference type="GO" id="GO:0003873">
    <property type="term" value="F:6-phosphofructo-2-kinase activity"/>
    <property type="evidence" value="ECO:0007669"/>
    <property type="project" value="InterPro"/>
</dbReference>
<keyword evidence="4" id="KW-0378">Hydrolase</keyword>
<evidence type="ECO:0000313" key="10">
    <source>
        <dbReference type="Proteomes" id="UP001222932"/>
    </source>
</evidence>
<dbReference type="InterPro" id="IPR001345">
    <property type="entry name" value="PG/BPGM_mutase_AS"/>
</dbReference>
<name>A0AAD3TSR7_9TREE</name>
<dbReference type="GO" id="GO:0004331">
    <property type="term" value="F:fructose-2,6-bisphosphate 2-phosphatase activity"/>
    <property type="evidence" value="ECO:0007669"/>
    <property type="project" value="UniProtKB-EC"/>
</dbReference>
<dbReference type="FunFam" id="3.40.50.300:FF:000644">
    <property type="entry name" value="GpmB, Fructose-2,6-bisphosphatase"/>
    <property type="match status" value="1"/>
</dbReference>
<dbReference type="InterPro" id="IPR027417">
    <property type="entry name" value="P-loop_NTPase"/>
</dbReference>
<dbReference type="PRINTS" id="PR00991">
    <property type="entry name" value="6PFRUCTKNASE"/>
</dbReference>